<dbReference type="EMBL" id="BAABDE010000038">
    <property type="protein sequence ID" value="GAA3839481.1"/>
    <property type="molecule type" value="Genomic_DNA"/>
</dbReference>
<dbReference type="Pfam" id="PF07729">
    <property type="entry name" value="FCD"/>
    <property type="match status" value="1"/>
</dbReference>
<comment type="caution">
    <text evidence="5">The sequence shown here is derived from an EMBL/GenBank/DDBJ whole genome shotgun (WGS) entry which is preliminary data.</text>
</comment>
<dbReference type="InterPro" id="IPR008920">
    <property type="entry name" value="TF_FadR/GntR_C"/>
</dbReference>
<dbReference type="PANTHER" id="PTHR43537:SF5">
    <property type="entry name" value="UXU OPERON TRANSCRIPTIONAL REGULATOR"/>
    <property type="match status" value="1"/>
</dbReference>
<dbReference type="CDD" id="cd00130">
    <property type="entry name" value="PAS"/>
    <property type="match status" value="1"/>
</dbReference>
<name>A0ABP7JBG5_9ACTN</name>
<keyword evidence="1" id="KW-0805">Transcription regulation</keyword>
<dbReference type="Gene3D" id="1.10.10.10">
    <property type="entry name" value="Winged helix-like DNA-binding domain superfamily/Winged helix DNA-binding domain"/>
    <property type="match status" value="1"/>
</dbReference>
<dbReference type="InterPro" id="IPR036388">
    <property type="entry name" value="WH-like_DNA-bd_sf"/>
</dbReference>
<dbReference type="SUPFAM" id="SSF46785">
    <property type="entry name" value="Winged helix' DNA-binding domain"/>
    <property type="match status" value="1"/>
</dbReference>
<evidence type="ECO:0000256" key="3">
    <source>
        <dbReference type="ARBA" id="ARBA00023163"/>
    </source>
</evidence>
<organism evidence="5 6">
    <name type="scientific">Streptomyces coacervatus</name>
    <dbReference type="NCBI Taxonomy" id="647381"/>
    <lineage>
        <taxon>Bacteria</taxon>
        <taxon>Bacillati</taxon>
        <taxon>Actinomycetota</taxon>
        <taxon>Actinomycetes</taxon>
        <taxon>Kitasatosporales</taxon>
        <taxon>Streptomycetaceae</taxon>
        <taxon>Streptomyces</taxon>
    </lineage>
</organism>
<dbReference type="PANTHER" id="PTHR43537">
    <property type="entry name" value="TRANSCRIPTIONAL REGULATOR, GNTR FAMILY"/>
    <property type="match status" value="1"/>
</dbReference>
<keyword evidence="2" id="KW-0238">DNA-binding</keyword>
<evidence type="ECO:0000256" key="2">
    <source>
        <dbReference type="ARBA" id="ARBA00023125"/>
    </source>
</evidence>
<protein>
    <recommendedName>
        <fullName evidence="4">GntR C-terminal domain-containing protein</fullName>
    </recommendedName>
</protein>
<dbReference type="SUPFAM" id="SSF55785">
    <property type="entry name" value="PYP-like sensor domain (PAS domain)"/>
    <property type="match status" value="1"/>
</dbReference>
<dbReference type="InterPro" id="IPR000014">
    <property type="entry name" value="PAS"/>
</dbReference>
<accession>A0ABP7JBG5</accession>
<dbReference type="Pfam" id="PF08448">
    <property type="entry name" value="PAS_4"/>
    <property type="match status" value="1"/>
</dbReference>
<dbReference type="Proteomes" id="UP001501009">
    <property type="component" value="Unassembled WGS sequence"/>
</dbReference>
<dbReference type="SUPFAM" id="SSF48008">
    <property type="entry name" value="GntR ligand-binding domain-like"/>
    <property type="match status" value="1"/>
</dbReference>
<proteinExistence type="predicted"/>
<evidence type="ECO:0000313" key="6">
    <source>
        <dbReference type="Proteomes" id="UP001501009"/>
    </source>
</evidence>
<dbReference type="SMART" id="SM00895">
    <property type="entry name" value="FCD"/>
    <property type="match status" value="1"/>
</dbReference>
<evidence type="ECO:0000313" key="5">
    <source>
        <dbReference type="EMBL" id="GAA3839481.1"/>
    </source>
</evidence>
<dbReference type="Gene3D" id="3.30.450.20">
    <property type="entry name" value="PAS domain"/>
    <property type="match status" value="1"/>
</dbReference>
<dbReference type="InterPro" id="IPR011711">
    <property type="entry name" value="GntR_C"/>
</dbReference>
<dbReference type="InterPro" id="IPR013656">
    <property type="entry name" value="PAS_4"/>
</dbReference>
<reference evidence="6" key="1">
    <citation type="journal article" date="2019" name="Int. J. Syst. Evol. Microbiol.">
        <title>The Global Catalogue of Microorganisms (GCM) 10K type strain sequencing project: providing services to taxonomists for standard genome sequencing and annotation.</title>
        <authorList>
            <consortium name="The Broad Institute Genomics Platform"/>
            <consortium name="The Broad Institute Genome Sequencing Center for Infectious Disease"/>
            <person name="Wu L."/>
            <person name="Ma J."/>
        </authorList>
    </citation>
    <scope>NUCLEOTIDE SEQUENCE [LARGE SCALE GENOMIC DNA]</scope>
    <source>
        <strain evidence="6">JCM 17138</strain>
    </source>
</reference>
<dbReference type="Gene3D" id="1.20.120.530">
    <property type="entry name" value="GntR ligand-binding domain-like"/>
    <property type="match status" value="1"/>
</dbReference>
<gene>
    <name evidence="5" type="ORF">GCM10022403_084710</name>
</gene>
<dbReference type="InterPro" id="IPR035965">
    <property type="entry name" value="PAS-like_dom_sf"/>
</dbReference>
<keyword evidence="6" id="KW-1185">Reference proteome</keyword>
<feature type="domain" description="GntR C-terminal" evidence="4">
    <location>
        <begin position="268"/>
        <end position="393"/>
    </location>
</feature>
<evidence type="ECO:0000259" key="4">
    <source>
        <dbReference type="SMART" id="SM00895"/>
    </source>
</evidence>
<dbReference type="InterPro" id="IPR036390">
    <property type="entry name" value="WH_DNA-bd_sf"/>
</dbReference>
<sequence>MALELEAHPLLDLTGGTQWFLTATVPEPAAQLRRRALEQFPVPMALFDQDGLAVSVNSARETAMGRPASVLVGRRVGESGRGLRRLPGFEGLDDAVVRVLNTGEPMPYEAWLRAPGEPREHAWLVSLSPLRDDAGEVRDLCLAAMDSTEQFLARRRLSVLNESSVRIGSTLDVARTAEELAEVCTDHFADFVIVDLLNSALAGEEEVPLPGAGPLVFRRTAQRSVLEGCVGRTPVREALKRLQYERLITTYPRRGTFATEVNITDLAHISEVRQELEPLAAAQAARRATAANRATLTAVLRELESVEPRHYAAAELMLLDLHVHRSIYAATHNPYLEDTLVHYGNLATRIWCLFVDRLPDMAGHVGEHGPLIEAIVAGDPDKAAQLARGHVDGFERAIRDAI</sequence>
<keyword evidence="3" id="KW-0804">Transcription</keyword>
<evidence type="ECO:0000256" key="1">
    <source>
        <dbReference type="ARBA" id="ARBA00023015"/>
    </source>
</evidence>